<dbReference type="Pfam" id="PF00782">
    <property type="entry name" value="DSPc"/>
    <property type="match status" value="1"/>
</dbReference>
<dbReference type="AlphaFoldDB" id="A0A8S1MQ27"/>
<sequence>MGTKLSIDKHVSNLEDILELNIKLIEKVKFDNNISNSITQHLKIWKFYEDKLYIKKVKSEPINLNQIQTNGFNFLSNECYLVMLVYKKAHEEFNQFTNFPHQMWGLVESYSNLTPRGLESPVVASESYLESFLLPQRQLNPSTSNIFEYMIFVWNGKTANPLIKAQALSNAFELENLLNKGRDPLLEILFNGCAIKNKNLSKGSILTLQSTAQTQTPNIISQNQIRQTIYLFNFLFPIPEKKQDFSKLANFIAKKQEIPYNYTQQFIQMDLPQQIQTNLQDSSQKLLLINEAQPRDYDQIKPRCNSNEIQESISPSIQNSNTHSNIYNKEDENISTSQLINNQINLPSQLRNKVPTLNIPKLDLNCKTNSQEISVGVPLIEVVENQENEKAIPMKLHLDNLKLQRDNTTYKDIEQEESNGFNFDIRDTDRKKLKIQYFSEQCSSVIPEFLYVGGEQIAYNKEILKQIGVTHVINCAGDVCKNKFPNDFSYQTYYLKDSKTENIECIFYEAISIIEDAKKNNGKVLIHCVQGVSRSVSLCIAYLIISQQITYSQAFDIIKKNRGVASPNMGFTVQLLLFQKRLQAQYDSIPISPRVFAVGRGVSGHESIVCRMVMEQLFSGKMLKIFDSRGVFLIQSEHEIFIWIGPECKQQEKFIQFALEYSNYLKQYEKAPQVQPILIKANDETQVFWNLWGIIGKPESVCKQFREWDEWYNEVQEDEFKREKEENQLLYSSDRNDRIEDVQIEKKVFYLYPNSNEYLQIFDLEDLDQSQLIILIKEINNQTLQIFVWRGQEWIGNDNEEQIFVHEIISKNYSFITETNIYVFQEEPNEESDVFLDCFS</sequence>
<evidence type="ECO:0000259" key="2">
    <source>
        <dbReference type="PROSITE" id="PS50056"/>
    </source>
</evidence>
<protein>
    <submittedName>
        <fullName evidence="3">Uncharacterized protein</fullName>
    </submittedName>
</protein>
<evidence type="ECO:0000259" key="1">
    <source>
        <dbReference type="PROSITE" id="PS50054"/>
    </source>
</evidence>
<feature type="domain" description="Tyrosine specific protein phosphatases" evidence="2">
    <location>
        <begin position="505"/>
        <end position="562"/>
    </location>
</feature>
<gene>
    <name evidence="3" type="ORF">PPRIM_AZ9-3.1.T0610207</name>
</gene>
<dbReference type="OMA" id="WIGNDNE"/>
<dbReference type="PANTHER" id="PTHR46381">
    <property type="entry name" value="MKPA PROTEIN"/>
    <property type="match status" value="1"/>
</dbReference>
<dbReference type="PROSITE" id="PS50056">
    <property type="entry name" value="TYR_PHOSPHATASE_2"/>
    <property type="match status" value="1"/>
</dbReference>
<dbReference type="CDD" id="cd14498">
    <property type="entry name" value="DSP"/>
    <property type="match status" value="1"/>
</dbReference>
<dbReference type="PROSITE" id="PS50054">
    <property type="entry name" value="TYR_PHOSPHATASE_DUAL"/>
    <property type="match status" value="1"/>
</dbReference>
<reference evidence="3" key="1">
    <citation type="submission" date="2021-01" db="EMBL/GenBank/DDBJ databases">
        <authorList>
            <consortium name="Genoscope - CEA"/>
            <person name="William W."/>
        </authorList>
    </citation>
    <scope>NUCLEOTIDE SEQUENCE</scope>
</reference>
<organism evidence="3 4">
    <name type="scientific">Paramecium primaurelia</name>
    <dbReference type="NCBI Taxonomy" id="5886"/>
    <lineage>
        <taxon>Eukaryota</taxon>
        <taxon>Sar</taxon>
        <taxon>Alveolata</taxon>
        <taxon>Ciliophora</taxon>
        <taxon>Intramacronucleata</taxon>
        <taxon>Oligohymenophorea</taxon>
        <taxon>Peniculida</taxon>
        <taxon>Parameciidae</taxon>
        <taxon>Paramecium</taxon>
    </lineage>
</organism>
<dbReference type="InterPro" id="IPR000387">
    <property type="entry name" value="Tyr_Pase_dom"/>
</dbReference>
<name>A0A8S1MQ27_PARPR</name>
<evidence type="ECO:0000313" key="4">
    <source>
        <dbReference type="Proteomes" id="UP000688137"/>
    </source>
</evidence>
<dbReference type="SMART" id="SM00195">
    <property type="entry name" value="DSPc"/>
    <property type="match status" value="1"/>
</dbReference>
<dbReference type="EMBL" id="CAJJDM010000062">
    <property type="protein sequence ID" value="CAD8079243.1"/>
    <property type="molecule type" value="Genomic_DNA"/>
</dbReference>
<accession>A0A8S1MQ27</accession>
<evidence type="ECO:0000313" key="3">
    <source>
        <dbReference type="EMBL" id="CAD8079243.1"/>
    </source>
</evidence>
<keyword evidence="4" id="KW-1185">Reference proteome</keyword>
<feature type="domain" description="Tyrosine-protein phosphatase" evidence="1">
    <location>
        <begin position="441"/>
        <end position="584"/>
    </location>
</feature>
<comment type="caution">
    <text evidence="3">The sequence shown here is derived from an EMBL/GenBank/DDBJ whole genome shotgun (WGS) entry which is preliminary data.</text>
</comment>
<dbReference type="InterPro" id="IPR020422">
    <property type="entry name" value="TYR_PHOSPHATASE_DUAL_dom"/>
</dbReference>
<dbReference type="InterPro" id="IPR000340">
    <property type="entry name" value="Dual-sp_phosphatase_cat-dom"/>
</dbReference>
<dbReference type="PANTHER" id="PTHR46381:SF2">
    <property type="entry name" value="MAP KINASE PHOSPHATASE"/>
    <property type="match status" value="1"/>
</dbReference>
<dbReference type="Proteomes" id="UP000688137">
    <property type="component" value="Unassembled WGS sequence"/>
</dbReference>
<proteinExistence type="predicted"/>